<evidence type="ECO:0000313" key="2">
    <source>
        <dbReference type="Proteomes" id="UP000078550"/>
    </source>
</evidence>
<protein>
    <submittedName>
        <fullName evidence="1">PIR Superfamily Protein</fullName>
    </submittedName>
</protein>
<dbReference type="Proteomes" id="UP000078550">
    <property type="component" value="Unassembled WGS sequence"/>
</dbReference>
<dbReference type="EMBL" id="FLRE01002126">
    <property type="protein sequence ID" value="SBT58003.1"/>
    <property type="molecule type" value="Genomic_DNA"/>
</dbReference>
<accession>A0A1A9AMV6</accession>
<dbReference type="AlphaFoldDB" id="A0A1A9AMV6"/>
<organism evidence="1 2">
    <name type="scientific">Plasmodium ovale wallikeri</name>
    <dbReference type="NCBI Taxonomy" id="864142"/>
    <lineage>
        <taxon>Eukaryota</taxon>
        <taxon>Sar</taxon>
        <taxon>Alveolata</taxon>
        <taxon>Apicomplexa</taxon>
        <taxon>Aconoidasida</taxon>
        <taxon>Haemosporida</taxon>
        <taxon>Plasmodiidae</taxon>
        <taxon>Plasmodium</taxon>
        <taxon>Plasmodium (Plasmodium)</taxon>
    </lineage>
</organism>
<name>A0A1A9AMV6_PLAOA</name>
<reference evidence="2" key="1">
    <citation type="submission" date="2016-05" db="EMBL/GenBank/DDBJ databases">
        <authorList>
            <person name="Naeem Raeece"/>
        </authorList>
    </citation>
    <scope>NUCLEOTIDE SEQUENCE [LARGE SCALE GENOMIC DNA]</scope>
</reference>
<sequence length="212" mass="25232">MTVGITKNDLPSKKYQNELENVIHYKEAEQNMEGDRLTTKLDFWSTVFPEHLYNYINNYISGWSPDNKEKRCRDLNYILDFILKSIKAKEKTNSLISYKLIESYINNAAKMYLRPWSEECERNSKLSEHNDDIENMKKIDDLCEDIAYIKEKISEIHSNDCNEIESYFNQQITDLQTIYTNSQTKYYPILKHYNFNSFDDFNSTITDLKSKC</sequence>
<proteinExistence type="predicted"/>
<evidence type="ECO:0000313" key="1">
    <source>
        <dbReference type="EMBL" id="SBT58003.1"/>
    </source>
</evidence>
<gene>
    <name evidence="1" type="ORF">POVWA2_082740</name>
</gene>